<evidence type="ECO:0000313" key="4">
    <source>
        <dbReference type="Proteomes" id="UP000799777"/>
    </source>
</evidence>
<dbReference type="Proteomes" id="UP000799777">
    <property type="component" value="Unassembled WGS sequence"/>
</dbReference>
<dbReference type="Pfam" id="PF01400">
    <property type="entry name" value="Astacin"/>
    <property type="match status" value="1"/>
</dbReference>
<evidence type="ECO:0000256" key="1">
    <source>
        <dbReference type="SAM" id="SignalP"/>
    </source>
</evidence>
<dbReference type="AlphaFoldDB" id="A0A9P4H6Q6"/>
<proteinExistence type="predicted"/>
<gene>
    <name evidence="3" type="ORF">EK21DRAFT_114314</name>
</gene>
<dbReference type="SUPFAM" id="SSF55486">
    <property type="entry name" value="Metalloproteases ('zincins'), catalytic domain"/>
    <property type="match status" value="1"/>
</dbReference>
<organism evidence="3 4">
    <name type="scientific">Setomelanomma holmii</name>
    <dbReference type="NCBI Taxonomy" id="210430"/>
    <lineage>
        <taxon>Eukaryota</taxon>
        <taxon>Fungi</taxon>
        <taxon>Dikarya</taxon>
        <taxon>Ascomycota</taxon>
        <taxon>Pezizomycotina</taxon>
        <taxon>Dothideomycetes</taxon>
        <taxon>Pleosporomycetidae</taxon>
        <taxon>Pleosporales</taxon>
        <taxon>Pleosporineae</taxon>
        <taxon>Phaeosphaeriaceae</taxon>
        <taxon>Setomelanomma</taxon>
    </lineage>
</organism>
<reference evidence="3" key="1">
    <citation type="journal article" date="2020" name="Stud. Mycol.">
        <title>101 Dothideomycetes genomes: a test case for predicting lifestyles and emergence of pathogens.</title>
        <authorList>
            <person name="Haridas S."/>
            <person name="Albert R."/>
            <person name="Binder M."/>
            <person name="Bloem J."/>
            <person name="Labutti K."/>
            <person name="Salamov A."/>
            <person name="Andreopoulos B."/>
            <person name="Baker S."/>
            <person name="Barry K."/>
            <person name="Bills G."/>
            <person name="Bluhm B."/>
            <person name="Cannon C."/>
            <person name="Castanera R."/>
            <person name="Culley D."/>
            <person name="Daum C."/>
            <person name="Ezra D."/>
            <person name="Gonzalez J."/>
            <person name="Henrissat B."/>
            <person name="Kuo A."/>
            <person name="Liang C."/>
            <person name="Lipzen A."/>
            <person name="Lutzoni F."/>
            <person name="Magnuson J."/>
            <person name="Mondo S."/>
            <person name="Nolan M."/>
            <person name="Ohm R."/>
            <person name="Pangilinan J."/>
            <person name="Park H.-J."/>
            <person name="Ramirez L."/>
            <person name="Alfaro M."/>
            <person name="Sun H."/>
            <person name="Tritt A."/>
            <person name="Yoshinaga Y."/>
            <person name="Zwiers L.-H."/>
            <person name="Turgeon B."/>
            <person name="Goodwin S."/>
            <person name="Spatafora J."/>
            <person name="Crous P."/>
            <person name="Grigoriev I."/>
        </authorList>
    </citation>
    <scope>NUCLEOTIDE SEQUENCE</scope>
    <source>
        <strain evidence="3">CBS 110217</strain>
    </source>
</reference>
<dbReference type="GO" id="GO:0004222">
    <property type="term" value="F:metalloendopeptidase activity"/>
    <property type="evidence" value="ECO:0007669"/>
    <property type="project" value="InterPro"/>
</dbReference>
<dbReference type="OrthoDB" id="291007at2759"/>
<evidence type="ECO:0000313" key="3">
    <source>
        <dbReference type="EMBL" id="KAF2027967.1"/>
    </source>
</evidence>
<comment type="caution">
    <text evidence="3">The sequence shown here is derived from an EMBL/GenBank/DDBJ whole genome shotgun (WGS) entry which is preliminary data.</text>
</comment>
<name>A0A9P4H6Q6_9PLEO</name>
<feature type="domain" description="Peptidase M12A" evidence="2">
    <location>
        <begin position="178"/>
        <end position="227"/>
    </location>
</feature>
<protein>
    <recommendedName>
        <fullName evidence="2">Peptidase M12A domain-containing protein</fullName>
    </recommendedName>
</protein>
<keyword evidence="4" id="KW-1185">Reference proteome</keyword>
<evidence type="ECO:0000259" key="2">
    <source>
        <dbReference type="Pfam" id="PF01400"/>
    </source>
</evidence>
<dbReference type="InterPro" id="IPR001506">
    <property type="entry name" value="Peptidase_M12A"/>
</dbReference>
<sequence length="259" mass="29940">MHWLLLPILATVASVCPPLFNDFQYLGNKTHSTADLVRDLFNKQPDLGWAEIITNTGYPVSIWPTGKIAYCFSSPEARGHLESHMNEAWALWHNALGVAGEQNGHTLEWSEYPFWPSEWPYCFEERRTNNDLWVWNHHSVAMIWENTEREPDFNPSSVTGFIVQDWPGGKPDGRMGTHYNLDQALDFETRENWIATIAHEMGHVFSLWHEHQRPDRNHWVWFNCEALPGYENAKNLVESEGMHDMNEVCNNGALAARPI</sequence>
<accession>A0A9P4H6Q6</accession>
<dbReference type="Gene3D" id="3.40.390.10">
    <property type="entry name" value="Collagenase (Catalytic Domain)"/>
    <property type="match status" value="1"/>
</dbReference>
<dbReference type="GO" id="GO:0006508">
    <property type="term" value="P:proteolysis"/>
    <property type="evidence" value="ECO:0007669"/>
    <property type="project" value="InterPro"/>
</dbReference>
<feature type="chain" id="PRO_5040434720" description="Peptidase M12A domain-containing protein" evidence="1">
    <location>
        <begin position="16"/>
        <end position="259"/>
    </location>
</feature>
<dbReference type="InterPro" id="IPR024079">
    <property type="entry name" value="MetalloPept_cat_dom_sf"/>
</dbReference>
<feature type="signal peptide" evidence="1">
    <location>
        <begin position="1"/>
        <end position="15"/>
    </location>
</feature>
<keyword evidence="1" id="KW-0732">Signal</keyword>
<dbReference type="EMBL" id="ML978219">
    <property type="protein sequence ID" value="KAF2027967.1"/>
    <property type="molecule type" value="Genomic_DNA"/>
</dbReference>